<accession>A0ABV2QJ43</accession>
<dbReference type="Pfam" id="PF08818">
    <property type="entry name" value="DUF1801"/>
    <property type="match status" value="1"/>
</dbReference>
<comment type="caution">
    <text evidence="2">The sequence shown here is derived from an EMBL/GenBank/DDBJ whole genome shotgun (WGS) entry which is preliminary data.</text>
</comment>
<keyword evidence="3" id="KW-1185">Reference proteome</keyword>
<evidence type="ECO:0000259" key="1">
    <source>
        <dbReference type="Pfam" id="PF08818"/>
    </source>
</evidence>
<protein>
    <recommendedName>
        <fullName evidence="1">YdhG-like domain-containing protein</fullName>
    </recommendedName>
</protein>
<proteinExistence type="predicted"/>
<gene>
    <name evidence="2" type="ORF">ABIE21_000547</name>
</gene>
<evidence type="ECO:0000313" key="3">
    <source>
        <dbReference type="Proteomes" id="UP001549257"/>
    </source>
</evidence>
<dbReference type="RefSeq" id="WP_354023248.1">
    <property type="nucleotide sequence ID" value="NZ_JBEPSJ010000001.1"/>
</dbReference>
<feature type="domain" description="YdhG-like" evidence="1">
    <location>
        <begin position="20"/>
        <end position="124"/>
    </location>
</feature>
<dbReference type="EMBL" id="JBEPSJ010000001">
    <property type="protein sequence ID" value="MET4581057.1"/>
    <property type="molecule type" value="Genomic_DNA"/>
</dbReference>
<dbReference type="InterPro" id="IPR014922">
    <property type="entry name" value="YdhG-like"/>
</dbReference>
<sequence length="143" mass="15501">MNPTDASVCEFVDAVPGDARRRDAKTLIEIMGRVTGETPRMWGPTIIGFGRYHYEYASGREGDAAAAGFSPRKAATTIYLPDGVGAYADELERLGEHTTGVGCLYLKHLDRVDLGVLESIVEQSYRRVTAGTFGQRAAESGDQ</sequence>
<reference evidence="2 3" key="1">
    <citation type="submission" date="2024-06" db="EMBL/GenBank/DDBJ databases">
        <title>Sorghum-associated microbial communities from plants grown in Nebraska, USA.</title>
        <authorList>
            <person name="Schachtman D."/>
        </authorList>
    </citation>
    <scope>NUCLEOTIDE SEQUENCE [LARGE SCALE GENOMIC DNA]</scope>
    <source>
        <strain evidence="2 3">2857</strain>
    </source>
</reference>
<organism evidence="2 3">
    <name type="scientific">Conyzicola nivalis</name>
    <dbReference type="NCBI Taxonomy" id="1477021"/>
    <lineage>
        <taxon>Bacteria</taxon>
        <taxon>Bacillati</taxon>
        <taxon>Actinomycetota</taxon>
        <taxon>Actinomycetes</taxon>
        <taxon>Micrococcales</taxon>
        <taxon>Microbacteriaceae</taxon>
        <taxon>Conyzicola</taxon>
    </lineage>
</organism>
<evidence type="ECO:0000313" key="2">
    <source>
        <dbReference type="EMBL" id="MET4581057.1"/>
    </source>
</evidence>
<name>A0ABV2QJ43_9MICO</name>
<dbReference type="Proteomes" id="UP001549257">
    <property type="component" value="Unassembled WGS sequence"/>
</dbReference>